<dbReference type="InterPro" id="IPR013766">
    <property type="entry name" value="Thioredoxin_domain"/>
</dbReference>
<proteinExistence type="predicted"/>
<keyword evidence="4" id="KW-1185">Reference proteome</keyword>
<evidence type="ECO:0000313" key="3">
    <source>
        <dbReference type="EMBL" id="THF51878.1"/>
    </source>
</evidence>
<evidence type="ECO:0000313" key="4">
    <source>
        <dbReference type="Proteomes" id="UP000307507"/>
    </source>
</evidence>
<dbReference type="EMBL" id="SSNZ01000002">
    <property type="protein sequence ID" value="THF51878.1"/>
    <property type="molecule type" value="Genomic_DNA"/>
</dbReference>
<evidence type="ECO:0000259" key="2">
    <source>
        <dbReference type="Pfam" id="PF00085"/>
    </source>
</evidence>
<dbReference type="AlphaFoldDB" id="A0A4S4A0S8"/>
<name>A0A4S4A0S8_9FLAO</name>
<dbReference type="RefSeq" id="WP_136402861.1">
    <property type="nucleotide sequence ID" value="NZ_SSNZ01000002.1"/>
</dbReference>
<feature type="domain" description="Thioredoxin" evidence="2">
    <location>
        <begin position="36"/>
        <end position="123"/>
    </location>
</feature>
<dbReference type="Proteomes" id="UP000307507">
    <property type="component" value="Unassembled WGS sequence"/>
</dbReference>
<sequence>MTSKLYSFLFLLLATVTLNAQGVRFESGLTTALEKAKKENKPLFIEYYNENCTVCKTLDPVFEDPGMGDFYNTNFVNYRINTQNIKKEDSLYIAQSKLKLESVPYFLFFDTDNNLIHCSGAKADAGYLINTVGKTALDPVERTANLAKKYVSGDKSIRTLYAYSTLVQLYKDDRMTNRIANDLYDAFPKDQLGTQKSYTILKNCVFSIDNGFFTYWVNNTDKLKGFETGSKAGNEIKVLQDILLKTINSDAKNSWNLAKIKSVKELIEKTGLSTNPDAYVWQQEAAVLVKDGRETEALALFNKMIKNETIAGATYIINQFLDIVKEKNSIAAIKSKIDALHNLAKDNDDIADLFYTELRYLKKINNQDAFKKLLEKATTFYKTNQMDMARLTEFKGN</sequence>
<dbReference type="OrthoDB" id="9811036at2"/>
<accession>A0A4S4A0S8</accession>
<dbReference type="Pfam" id="PF00085">
    <property type="entry name" value="Thioredoxin"/>
    <property type="match status" value="1"/>
</dbReference>
<dbReference type="InterPro" id="IPR036249">
    <property type="entry name" value="Thioredoxin-like_sf"/>
</dbReference>
<protein>
    <submittedName>
        <fullName evidence="3">Thioredoxin family protein</fullName>
    </submittedName>
</protein>
<reference evidence="3 4" key="1">
    <citation type="submission" date="2019-04" db="EMBL/GenBank/DDBJ databases">
        <title>Flavobacterium sp. nov. isolated from construction timber.</title>
        <authorList>
            <person name="Lin S.-Y."/>
            <person name="Chang C.-T."/>
            <person name="Young C.-C."/>
        </authorList>
    </citation>
    <scope>NUCLEOTIDE SEQUENCE [LARGE SCALE GENOMIC DNA]</scope>
    <source>
        <strain evidence="3 4">CC-CTC003</strain>
    </source>
</reference>
<keyword evidence="1" id="KW-0732">Signal</keyword>
<dbReference type="Gene3D" id="3.40.30.10">
    <property type="entry name" value="Glutaredoxin"/>
    <property type="match status" value="1"/>
</dbReference>
<organism evidence="3 4">
    <name type="scientific">Flavobacterium supellecticarium</name>
    <dbReference type="NCBI Taxonomy" id="2565924"/>
    <lineage>
        <taxon>Bacteria</taxon>
        <taxon>Pseudomonadati</taxon>
        <taxon>Bacteroidota</taxon>
        <taxon>Flavobacteriia</taxon>
        <taxon>Flavobacteriales</taxon>
        <taxon>Flavobacteriaceae</taxon>
        <taxon>Flavobacterium</taxon>
    </lineage>
</organism>
<feature type="signal peptide" evidence="1">
    <location>
        <begin position="1"/>
        <end position="20"/>
    </location>
</feature>
<dbReference type="SUPFAM" id="SSF52833">
    <property type="entry name" value="Thioredoxin-like"/>
    <property type="match status" value="1"/>
</dbReference>
<comment type="caution">
    <text evidence="3">The sequence shown here is derived from an EMBL/GenBank/DDBJ whole genome shotgun (WGS) entry which is preliminary data.</text>
</comment>
<gene>
    <name evidence="3" type="ORF">E6C50_08995</name>
</gene>
<feature type="chain" id="PRO_5020725364" evidence="1">
    <location>
        <begin position="21"/>
        <end position="397"/>
    </location>
</feature>
<evidence type="ECO:0000256" key="1">
    <source>
        <dbReference type="SAM" id="SignalP"/>
    </source>
</evidence>